<accession>A0ABX9BKM0</accession>
<evidence type="ECO:0000313" key="2">
    <source>
        <dbReference type="Proteomes" id="UP000248827"/>
    </source>
</evidence>
<name>A0ABX9BKM0_9BACL</name>
<dbReference type="Proteomes" id="UP000248827">
    <property type="component" value="Unassembled WGS sequence"/>
</dbReference>
<keyword evidence="2" id="KW-1185">Reference proteome</keyword>
<proteinExistence type="predicted"/>
<reference evidence="1 2" key="1">
    <citation type="submission" date="2018-06" db="EMBL/GenBank/DDBJ databases">
        <title>Freshwater and sediment microbial communities from various areas in North America, analyzing microbe dynamics in response to fracking.</title>
        <authorList>
            <person name="Lamendella R."/>
        </authorList>
    </citation>
    <scope>NUCLEOTIDE SEQUENCE [LARGE SCALE GENOMIC DNA]</scope>
    <source>
        <strain evidence="1 2">NG-13</strain>
    </source>
</reference>
<organism evidence="1 2">
    <name type="scientific">Paenibacillus pabuli</name>
    <dbReference type="NCBI Taxonomy" id="1472"/>
    <lineage>
        <taxon>Bacteria</taxon>
        <taxon>Bacillati</taxon>
        <taxon>Bacillota</taxon>
        <taxon>Bacilli</taxon>
        <taxon>Bacillales</taxon>
        <taxon>Paenibacillaceae</taxon>
        <taxon>Paenibacillus</taxon>
    </lineage>
</organism>
<protein>
    <submittedName>
        <fullName evidence="1">Uncharacterized protein</fullName>
    </submittedName>
</protein>
<sequence length="110" mass="12755">MQGFTYTKKNIWNSADDKQHGKPIALLHSTIEHVFKRAYFVHPFEGKQHPNIGSIYERLQLTKKYSRNERRFQKDKIIASAHQAFAAKALVESVPFFITVFITSTIKITC</sequence>
<dbReference type="EMBL" id="QLLI01000005">
    <property type="protein sequence ID" value="RAI97061.1"/>
    <property type="molecule type" value="Genomic_DNA"/>
</dbReference>
<evidence type="ECO:0000313" key="1">
    <source>
        <dbReference type="EMBL" id="RAI97061.1"/>
    </source>
</evidence>
<comment type="caution">
    <text evidence="1">The sequence shown here is derived from an EMBL/GenBank/DDBJ whole genome shotgun (WGS) entry which is preliminary data.</text>
</comment>
<gene>
    <name evidence="1" type="ORF">DET54_10520</name>
</gene>